<evidence type="ECO:0000313" key="2">
    <source>
        <dbReference type="EMBL" id="KAK3272613.1"/>
    </source>
</evidence>
<reference evidence="2 3" key="1">
    <citation type="journal article" date="2015" name="Genome Biol. Evol.">
        <title>Comparative Genomics of a Bacterivorous Green Alga Reveals Evolutionary Causalities and Consequences of Phago-Mixotrophic Mode of Nutrition.</title>
        <authorList>
            <person name="Burns J.A."/>
            <person name="Paasch A."/>
            <person name="Narechania A."/>
            <person name="Kim E."/>
        </authorList>
    </citation>
    <scope>NUCLEOTIDE SEQUENCE [LARGE SCALE GENOMIC DNA]</scope>
    <source>
        <strain evidence="2 3">PLY_AMNH</strain>
    </source>
</reference>
<organism evidence="2 3">
    <name type="scientific">Cymbomonas tetramitiformis</name>
    <dbReference type="NCBI Taxonomy" id="36881"/>
    <lineage>
        <taxon>Eukaryota</taxon>
        <taxon>Viridiplantae</taxon>
        <taxon>Chlorophyta</taxon>
        <taxon>Pyramimonadophyceae</taxon>
        <taxon>Pyramimonadales</taxon>
        <taxon>Pyramimonadaceae</taxon>
        <taxon>Cymbomonas</taxon>
    </lineage>
</organism>
<dbReference type="EMBL" id="LGRX02008875">
    <property type="protein sequence ID" value="KAK3272613.1"/>
    <property type="molecule type" value="Genomic_DNA"/>
</dbReference>
<accession>A0AAE0L5A9</accession>
<protein>
    <submittedName>
        <fullName evidence="2">Uncharacterized protein</fullName>
    </submittedName>
</protein>
<feature type="region of interest" description="Disordered" evidence="1">
    <location>
        <begin position="1"/>
        <end position="80"/>
    </location>
</feature>
<proteinExistence type="predicted"/>
<sequence>MPPLALKEAGPGGGWLRGAQQREVRQQESLSAMPPRHPACVLPAKPQPTSGDPGRWEDDDARRSGTAALDPAPTSTATSIADGFLSNPWMAMFDREEAANEIALNSLGLADRLMPPSAPAWPPLRELPEESKTNTGPRNAAPLPDCWDRPGQQSSEADTVGEQHGDGMASSGSYPMHAFPVAARLHSNHQDDSTATSDSFTADGGWDFDEILRDR</sequence>
<dbReference type="Proteomes" id="UP001190700">
    <property type="component" value="Unassembled WGS sequence"/>
</dbReference>
<dbReference type="AlphaFoldDB" id="A0AAE0L5A9"/>
<keyword evidence="3" id="KW-1185">Reference proteome</keyword>
<name>A0AAE0L5A9_9CHLO</name>
<evidence type="ECO:0000256" key="1">
    <source>
        <dbReference type="SAM" id="MobiDB-lite"/>
    </source>
</evidence>
<feature type="compositionally biased region" description="Basic and acidic residues" evidence="1">
    <location>
        <begin position="54"/>
        <end position="63"/>
    </location>
</feature>
<comment type="caution">
    <text evidence="2">The sequence shown here is derived from an EMBL/GenBank/DDBJ whole genome shotgun (WGS) entry which is preliminary data.</text>
</comment>
<gene>
    <name evidence="2" type="ORF">CYMTET_19101</name>
</gene>
<evidence type="ECO:0000313" key="3">
    <source>
        <dbReference type="Proteomes" id="UP001190700"/>
    </source>
</evidence>
<feature type="region of interest" description="Disordered" evidence="1">
    <location>
        <begin position="114"/>
        <end position="215"/>
    </location>
</feature>